<reference evidence="2 3" key="1">
    <citation type="submission" date="2019-07" db="EMBL/GenBank/DDBJ databases">
        <authorList>
            <person name="Huq M.A."/>
        </authorList>
    </citation>
    <scope>NUCLEOTIDE SEQUENCE [LARGE SCALE GENOMIC DNA]</scope>
    <source>
        <strain evidence="2 3">MAH-19</strain>
    </source>
</reference>
<dbReference type="Proteomes" id="UP000318733">
    <property type="component" value="Unassembled WGS sequence"/>
</dbReference>
<dbReference type="RefSeq" id="WP_144246627.1">
    <property type="nucleotide sequence ID" value="NZ_VLPK01000001.1"/>
</dbReference>
<evidence type="ECO:0000313" key="2">
    <source>
        <dbReference type="EMBL" id="TSJ43062.1"/>
    </source>
</evidence>
<organism evidence="2 3">
    <name type="scientific">Mucilaginibacter corticis</name>
    <dbReference type="NCBI Taxonomy" id="2597670"/>
    <lineage>
        <taxon>Bacteria</taxon>
        <taxon>Pseudomonadati</taxon>
        <taxon>Bacteroidota</taxon>
        <taxon>Sphingobacteriia</taxon>
        <taxon>Sphingobacteriales</taxon>
        <taxon>Sphingobacteriaceae</taxon>
        <taxon>Mucilaginibacter</taxon>
    </lineage>
</organism>
<dbReference type="SUPFAM" id="SSF49464">
    <property type="entry name" value="Carboxypeptidase regulatory domain-like"/>
    <property type="match status" value="1"/>
</dbReference>
<dbReference type="InterPro" id="IPR008969">
    <property type="entry name" value="CarboxyPept-like_regulatory"/>
</dbReference>
<dbReference type="AlphaFoldDB" id="A0A556MT97"/>
<keyword evidence="3" id="KW-1185">Reference proteome</keyword>
<sequence>MKLNKLFLKIGLCCSVLLFFAFIPKGDDPVDKLVAALQKWTDSSPQEKVYLHMDKPYYALGDTIWFKGYVTVGSRHQLSALSGALYVDLITDRDSLVKTLKLPITTGMVEGDFILDDDLRQGNYRVRAYTQWMRNAGPDYFFDKTFTVGDLASNDIVSKVNYQYKGTENKPVLIALLNYTTQDGKALAIRDVHYDIVINNKSVYTRTEKTNALGTLQVTVENDHHVDLNGSYIRTIITGDDKQPVTRDFPLKAALSQSDIQFFPESGNLVNGVSSHVGFKAVGIDGLGVAVKGTVVDEAGNEVATIETLHAGMGSFSLRPETGKSYSAKISFPDGSNKTFALPKAIDDGFVLSVAQPNKDSILVRIGASANQVTQAPTLSFIAQTSGEVIVASPVKIGRASTSIWLEKKLFPTGITQFTIFNATGEPLNERVAFVKSNDIMKLDVKSPKNSYNSKEPIKIDLEAKDSKGKGAFGGNFSVSVIDETKLPVNENDVTTIFSSILLSSDLKGYIEKPNYYFANEGEDVEKALDNLMLTQGYRRFTWKEIINPTNKNPIFPAEPLTATISGSVTTLGNKILPNANVSLLSMRGNLAETATTDATGHFKFDKIFLRDSLKVTVQARTAKNSDHAILTLDTLPRLRINKNKNFPDLSTDIDGTLKAYLENGKKLDDIYEKSGQLNKVQRLREVRIRARKTREDANITPQGMFKIPEGSADQVITIQDASDYINLGQALEGRLPGISIESVQGYSTIKLIGSTLGGNVVQLIVDGRKITTADEVSEILEGSILPEDVAKIEMARTNQAMVSVLGGPSILILTKLGTARKQYNPSVINFSPKGFNKVREFYSPKYGTSGNDDKLPDLRSTVYWNPNLKTDVNGQTSFSFFNADGPGSYAVVVEGINAAGELGRKVYNYTVK</sequence>
<name>A0A556MT97_9SPHI</name>
<feature type="signal peptide" evidence="1">
    <location>
        <begin position="1"/>
        <end position="21"/>
    </location>
</feature>
<accession>A0A556MT97</accession>
<dbReference type="Pfam" id="PF13620">
    <property type="entry name" value="CarboxypepD_reg"/>
    <property type="match status" value="1"/>
</dbReference>
<keyword evidence="1" id="KW-0732">Signal</keyword>
<dbReference type="OrthoDB" id="609485at2"/>
<evidence type="ECO:0000256" key="1">
    <source>
        <dbReference type="SAM" id="SignalP"/>
    </source>
</evidence>
<protein>
    <submittedName>
        <fullName evidence="2">TonB-dependent receptor</fullName>
    </submittedName>
</protein>
<keyword evidence="2" id="KW-0675">Receptor</keyword>
<feature type="chain" id="PRO_5022089791" evidence="1">
    <location>
        <begin position="22"/>
        <end position="913"/>
    </location>
</feature>
<dbReference type="EMBL" id="VLPK01000001">
    <property type="protein sequence ID" value="TSJ43062.1"/>
    <property type="molecule type" value="Genomic_DNA"/>
</dbReference>
<comment type="caution">
    <text evidence="2">The sequence shown here is derived from an EMBL/GenBank/DDBJ whole genome shotgun (WGS) entry which is preliminary data.</text>
</comment>
<proteinExistence type="predicted"/>
<dbReference type="Gene3D" id="2.60.40.1930">
    <property type="match status" value="1"/>
</dbReference>
<evidence type="ECO:0000313" key="3">
    <source>
        <dbReference type="Proteomes" id="UP000318733"/>
    </source>
</evidence>
<gene>
    <name evidence="2" type="ORF">FO440_02400</name>
</gene>